<comment type="caution">
    <text evidence="1">The sequence shown here is derived from an EMBL/GenBank/DDBJ whole genome shotgun (WGS) entry which is preliminary data.</text>
</comment>
<dbReference type="CDD" id="cd02440">
    <property type="entry name" value="AdoMet_MTases"/>
    <property type="match status" value="1"/>
</dbReference>
<dbReference type="InterPro" id="IPR029063">
    <property type="entry name" value="SAM-dependent_MTases_sf"/>
</dbReference>
<name>A0AAE0XDE1_9PEZI</name>
<sequence>MATTLAPSSVPVSVPTVTEIKNGVGEYPLARDYVDYNRLNLQHHLWKDIFGYSLSPRIPRDKKTLKVADVATGTGVWLLDLHSQLDPSTETELVGLDTDIYVGPKQWLPENLTVRQWSVFDDVPADLAGTFDIVNVRLIVFVIEEDPSPVLRNLLKLLKPGGYLQWCEIDLESQHVETIAPGVKKDCLEAVQQLTVVGDTRLKPLWVKTLDQTFQAEGLEGVHADWQAGRRHTAMSMHWCNLTIPMNISDKIKKTNPEKAAQIDALIAGAIEETAGGAMWAHNRVIVTGRKPLN</sequence>
<dbReference type="AlphaFoldDB" id="A0AAE0XDE1"/>
<evidence type="ECO:0000313" key="1">
    <source>
        <dbReference type="EMBL" id="KAK3690292.1"/>
    </source>
</evidence>
<gene>
    <name evidence="1" type="ORF">B0T22DRAFT_537006</name>
</gene>
<accession>A0AAE0XDE1</accession>
<evidence type="ECO:0000313" key="2">
    <source>
        <dbReference type="Proteomes" id="UP001270362"/>
    </source>
</evidence>
<organism evidence="1 2">
    <name type="scientific">Podospora appendiculata</name>
    <dbReference type="NCBI Taxonomy" id="314037"/>
    <lineage>
        <taxon>Eukaryota</taxon>
        <taxon>Fungi</taxon>
        <taxon>Dikarya</taxon>
        <taxon>Ascomycota</taxon>
        <taxon>Pezizomycotina</taxon>
        <taxon>Sordariomycetes</taxon>
        <taxon>Sordariomycetidae</taxon>
        <taxon>Sordariales</taxon>
        <taxon>Podosporaceae</taxon>
        <taxon>Podospora</taxon>
    </lineage>
</organism>
<dbReference type="SUPFAM" id="SSF53335">
    <property type="entry name" value="S-adenosyl-L-methionine-dependent methyltransferases"/>
    <property type="match status" value="1"/>
</dbReference>
<keyword evidence="2" id="KW-1185">Reference proteome</keyword>
<dbReference type="Pfam" id="PF01209">
    <property type="entry name" value="Ubie_methyltran"/>
    <property type="match status" value="1"/>
</dbReference>
<dbReference type="Proteomes" id="UP001270362">
    <property type="component" value="Unassembled WGS sequence"/>
</dbReference>
<dbReference type="EMBL" id="JAULSO010000002">
    <property type="protein sequence ID" value="KAK3690292.1"/>
    <property type="molecule type" value="Genomic_DNA"/>
</dbReference>
<dbReference type="Gene3D" id="3.40.50.150">
    <property type="entry name" value="Vaccinia Virus protein VP39"/>
    <property type="match status" value="1"/>
</dbReference>
<reference evidence="1" key="2">
    <citation type="submission" date="2023-06" db="EMBL/GenBank/DDBJ databases">
        <authorList>
            <consortium name="Lawrence Berkeley National Laboratory"/>
            <person name="Haridas S."/>
            <person name="Hensen N."/>
            <person name="Bonometti L."/>
            <person name="Westerberg I."/>
            <person name="Brannstrom I.O."/>
            <person name="Guillou S."/>
            <person name="Cros-Aarteil S."/>
            <person name="Calhoun S."/>
            <person name="Kuo A."/>
            <person name="Mondo S."/>
            <person name="Pangilinan J."/>
            <person name="Riley R."/>
            <person name="Labutti K."/>
            <person name="Andreopoulos B."/>
            <person name="Lipzen A."/>
            <person name="Chen C."/>
            <person name="Yanf M."/>
            <person name="Daum C."/>
            <person name="Ng V."/>
            <person name="Clum A."/>
            <person name="Steindorff A."/>
            <person name="Ohm R."/>
            <person name="Martin F."/>
            <person name="Silar P."/>
            <person name="Natvig D."/>
            <person name="Lalanne C."/>
            <person name="Gautier V."/>
            <person name="Ament-Velasquez S.L."/>
            <person name="Kruys A."/>
            <person name="Hutchinson M.I."/>
            <person name="Powell A.J."/>
            <person name="Barry K."/>
            <person name="Miller A.N."/>
            <person name="Grigoriev I.V."/>
            <person name="Debuchy R."/>
            <person name="Gladieux P."/>
            <person name="Thoren M.H."/>
            <person name="Johannesson H."/>
        </authorList>
    </citation>
    <scope>NUCLEOTIDE SEQUENCE</scope>
    <source>
        <strain evidence="1">CBS 314.62</strain>
    </source>
</reference>
<evidence type="ECO:0008006" key="3">
    <source>
        <dbReference type="Google" id="ProtNLM"/>
    </source>
</evidence>
<proteinExistence type="predicted"/>
<reference evidence="1" key="1">
    <citation type="journal article" date="2023" name="Mol. Phylogenet. Evol.">
        <title>Genome-scale phylogeny and comparative genomics of the fungal order Sordariales.</title>
        <authorList>
            <person name="Hensen N."/>
            <person name="Bonometti L."/>
            <person name="Westerberg I."/>
            <person name="Brannstrom I.O."/>
            <person name="Guillou S."/>
            <person name="Cros-Aarteil S."/>
            <person name="Calhoun S."/>
            <person name="Haridas S."/>
            <person name="Kuo A."/>
            <person name="Mondo S."/>
            <person name="Pangilinan J."/>
            <person name="Riley R."/>
            <person name="LaButti K."/>
            <person name="Andreopoulos B."/>
            <person name="Lipzen A."/>
            <person name="Chen C."/>
            <person name="Yan M."/>
            <person name="Daum C."/>
            <person name="Ng V."/>
            <person name="Clum A."/>
            <person name="Steindorff A."/>
            <person name="Ohm R.A."/>
            <person name="Martin F."/>
            <person name="Silar P."/>
            <person name="Natvig D.O."/>
            <person name="Lalanne C."/>
            <person name="Gautier V."/>
            <person name="Ament-Velasquez S.L."/>
            <person name="Kruys A."/>
            <person name="Hutchinson M.I."/>
            <person name="Powell A.J."/>
            <person name="Barry K."/>
            <person name="Miller A.N."/>
            <person name="Grigoriev I.V."/>
            <person name="Debuchy R."/>
            <person name="Gladieux P."/>
            <person name="Hiltunen Thoren M."/>
            <person name="Johannesson H."/>
        </authorList>
    </citation>
    <scope>NUCLEOTIDE SEQUENCE</scope>
    <source>
        <strain evidence="1">CBS 314.62</strain>
    </source>
</reference>
<protein>
    <recommendedName>
        <fullName evidence="3">Methyltransferase domain-containing protein</fullName>
    </recommendedName>
</protein>